<organism evidence="10 11">
    <name type="scientific">Colletotrichum lupini</name>
    <dbReference type="NCBI Taxonomy" id="145971"/>
    <lineage>
        <taxon>Eukaryota</taxon>
        <taxon>Fungi</taxon>
        <taxon>Dikarya</taxon>
        <taxon>Ascomycota</taxon>
        <taxon>Pezizomycotina</taxon>
        <taxon>Sordariomycetes</taxon>
        <taxon>Hypocreomycetidae</taxon>
        <taxon>Glomerellales</taxon>
        <taxon>Glomerellaceae</taxon>
        <taxon>Colletotrichum</taxon>
        <taxon>Colletotrichum acutatum species complex</taxon>
    </lineage>
</organism>
<evidence type="ECO:0000256" key="6">
    <source>
        <dbReference type="PIRSR" id="PIRSR602401-1"/>
    </source>
</evidence>
<evidence type="ECO:0000256" key="1">
    <source>
        <dbReference type="ARBA" id="ARBA00004141"/>
    </source>
</evidence>
<dbReference type="Pfam" id="PF00067">
    <property type="entry name" value="p450"/>
    <property type="match status" value="1"/>
</dbReference>
<evidence type="ECO:0000256" key="7">
    <source>
        <dbReference type="SAM" id="MobiDB-lite"/>
    </source>
</evidence>
<feature type="transmembrane region" description="Helical" evidence="8">
    <location>
        <begin position="352"/>
        <end position="377"/>
    </location>
</feature>
<keyword evidence="5 8" id="KW-0472">Membrane</keyword>
<feature type="transmembrane region" description="Helical" evidence="8">
    <location>
        <begin position="325"/>
        <end position="346"/>
    </location>
</feature>
<dbReference type="InterPro" id="IPR050360">
    <property type="entry name" value="MFS_Sugar_Transporters"/>
</dbReference>
<comment type="cofactor">
    <cofactor evidence="6">
        <name>heme</name>
        <dbReference type="ChEBI" id="CHEBI:30413"/>
    </cofactor>
</comment>
<keyword evidence="6" id="KW-0479">Metal-binding</keyword>
<dbReference type="SUPFAM" id="SSF103473">
    <property type="entry name" value="MFS general substrate transporter"/>
    <property type="match status" value="1"/>
</dbReference>
<dbReference type="PANTHER" id="PTHR48022:SF77">
    <property type="entry name" value="MAJOR FACILITATOR SUPERFAMILY (MFS) PROFILE DOMAIN-CONTAINING PROTEIN"/>
    <property type="match status" value="1"/>
</dbReference>
<evidence type="ECO:0000313" key="10">
    <source>
        <dbReference type="EMBL" id="UQC88769.1"/>
    </source>
</evidence>
<dbReference type="PRINTS" id="PR00463">
    <property type="entry name" value="EP450I"/>
</dbReference>
<evidence type="ECO:0000256" key="4">
    <source>
        <dbReference type="ARBA" id="ARBA00022989"/>
    </source>
</evidence>
<keyword evidence="4 8" id="KW-1133">Transmembrane helix</keyword>
<evidence type="ECO:0000259" key="9">
    <source>
        <dbReference type="PROSITE" id="PS50850"/>
    </source>
</evidence>
<feature type="domain" description="Major facilitator superfamily (MFS) profile" evidence="9">
    <location>
        <begin position="1"/>
        <end position="444"/>
    </location>
</feature>
<dbReference type="Proteomes" id="UP000830671">
    <property type="component" value="Chromosome 7"/>
</dbReference>
<gene>
    <name evidence="10" type="ORF">CLUP02_14294</name>
</gene>
<feature type="transmembrane region" description="Helical" evidence="8">
    <location>
        <begin position="12"/>
        <end position="30"/>
    </location>
</feature>
<evidence type="ECO:0000256" key="5">
    <source>
        <dbReference type="ARBA" id="ARBA00023136"/>
    </source>
</evidence>
<feature type="transmembrane region" description="Helical" evidence="8">
    <location>
        <begin position="564"/>
        <end position="592"/>
    </location>
</feature>
<evidence type="ECO:0000256" key="3">
    <source>
        <dbReference type="ARBA" id="ARBA00022692"/>
    </source>
</evidence>
<dbReference type="PROSITE" id="PS00217">
    <property type="entry name" value="SUGAR_TRANSPORT_2"/>
    <property type="match status" value="1"/>
</dbReference>
<proteinExistence type="inferred from homology"/>
<dbReference type="FunFam" id="1.20.1250.20:FF:000078">
    <property type="entry name" value="MFS maltose transporter, putative"/>
    <property type="match status" value="1"/>
</dbReference>
<keyword evidence="11" id="KW-1185">Reference proteome</keyword>
<dbReference type="EMBL" id="CP019479">
    <property type="protein sequence ID" value="UQC88769.1"/>
    <property type="molecule type" value="Genomic_DNA"/>
</dbReference>
<keyword evidence="6" id="KW-0349">Heme</keyword>
<accession>A0A9Q8T3R7</accession>
<feature type="transmembrane region" description="Helical" evidence="8">
    <location>
        <begin position="419"/>
        <end position="440"/>
    </location>
</feature>
<keyword evidence="6" id="KW-0408">Iron</keyword>
<dbReference type="InterPro" id="IPR002401">
    <property type="entry name" value="Cyt_P450_E_grp-I"/>
</dbReference>
<keyword evidence="3 8" id="KW-0812">Transmembrane</keyword>
<dbReference type="RefSeq" id="XP_049150371.1">
    <property type="nucleotide sequence ID" value="XM_049293225.1"/>
</dbReference>
<comment type="subcellular location">
    <subcellularLocation>
        <location evidence="1">Membrane</location>
        <topology evidence="1">Multi-pass membrane protein</topology>
    </subcellularLocation>
</comment>
<dbReference type="GO" id="GO:0005351">
    <property type="term" value="F:carbohydrate:proton symporter activity"/>
    <property type="evidence" value="ECO:0007669"/>
    <property type="project" value="TreeGrafter"/>
</dbReference>
<dbReference type="GO" id="GO:0016705">
    <property type="term" value="F:oxidoreductase activity, acting on paired donors, with incorporation or reduction of molecular oxygen"/>
    <property type="evidence" value="ECO:0007669"/>
    <property type="project" value="InterPro"/>
</dbReference>
<feature type="transmembrane region" description="Helical" evidence="8">
    <location>
        <begin position="294"/>
        <end position="313"/>
    </location>
</feature>
<feature type="transmembrane region" description="Helical" evidence="8">
    <location>
        <begin position="389"/>
        <end position="413"/>
    </location>
</feature>
<dbReference type="InterPro" id="IPR001128">
    <property type="entry name" value="Cyt_P450"/>
</dbReference>
<dbReference type="InterPro" id="IPR036396">
    <property type="entry name" value="Cyt_P450_sf"/>
</dbReference>
<dbReference type="KEGG" id="clup:CLUP02_14294"/>
<dbReference type="PANTHER" id="PTHR48022">
    <property type="entry name" value="PLASTIDIC GLUCOSE TRANSPORTER 4"/>
    <property type="match status" value="1"/>
</dbReference>
<evidence type="ECO:0000313" key="11">
    <source>
        <dbReference type="Proteomes" id="UP000830671"/>
    </source>
</evidence>
<dbReference type="InterPro" id="IPR005828">
    <property type="entry name" value="MFS_sugar_transport-like"/>
</dbReference>
<dbReference type="InterPro" id="IPR005829">
    <property type="entry name" value="Sugar_transporter_CS"/>
</dbReference>
<dbReference type="GO" id="GO:0004497">
    <property type="term" value="F:monooxygenase activity"/>
    <property type="evidence" value="ECO:0007669"/>
    <property type="project" value="InterPro"/>
</dbReference>
<feature type="transmembrane region" description="Helical" evidence="8">
    <location>
        <begin position="80"/>
        <end position="100"/>
    </location>
</feature>
<dbReference type="GO" id="GO:0005506">
    <property type="term" value="F:iron ion binding"/>
    <property type="evidence" value="ECO:0007669"/>
    <property type="project" value="InterPro"/>
</dbReference>
<dbReference type="AlphaFoldDB" id="A0A9Q8T3R7"/>
<feature type="transmembrane region" description="Helical" evidence="8">
    <location>
        <begin position="106"/>
        <end position="127"/>
    </location>
</feature>
<feature type="binding site" description="axial binding residue" evidence="6">
    <location>
        <position position="955"/>
    </location>
    <ligand>
        <name>heme</name>
        <dbReference type="ChEBI" id="CHEBI:30413"/>
    </ligand>
    <ligandPart>
        <name>Fe</name>
        <dbReference type="ChEBI" id="CHEBI:18248"/>
    </ligandPart>
</feature>
<evidence type="ECO:0000256" key="2">
    <source>
        <dbReference type="ARBA" id="ARBA00010992"/>
    </source>
</evidence>
<comment type="similarity">
    <text evidence="2">Belongs to the major facilitator superfamily. Sugar transporter (TC 2.A.1.1) family.</text>
</comment>
<dbReference type="PRINTS" id="PR00385">
    <property type="entry name" value="P450"/>
</dbReference>
<feature type="transmembrane region" description="Helical" evidence="8">
    <location>
        <begin position="50"/>
        <end position="68"/>
    </location>
</feature>
<evidence type="ECO:0000256" key="8">
    <source>
        <dbReference type="SAM" id="Phobius"/>
    </source>
</evidence>
<dbReference type="Pfam" id="PF00083">
    <property type="entry name" value="Sugar_tr"/>
    <property type="match status" value="1"/>
</dbReference>
<dbReference type="SUPFAM" id="SSF48264">
    <property type="entry name" value="Cytochrome P450"/>
    <property type="match status" value="1"/>
</dbReference>
<reference evidence="10" key="1">
    <citation type="journal article" date="2021" name="Mol. Plant Microbe Interact.">
        <title>Complete Genome Sequence of the Plant-Pathogenic Fungus Colletotrichum lupini.</title>
        <authorList>
            <person name="Baroncelli R."/>
            <person name="Pensec F."/>
            <person name="Da Lio D."/>
            <person name="Boufleur T."/>
            <person name="Vicente I."/>
            <person name="Sarrocco S."/>
            <person name="Picot A."/>
            <person name="Baraldi E."/>
            <person name="Sukno S."/>
            <person name="Thon M."/>
            <person name="Le Floch G."/>
        </authorList>
    </citation>
    <scope>NUCLEOTIDE SEQUENCE</scope>
    <source>
        <strain evidence="10">IMI 504893</strain>
    </source>
</reference>
<sequence>MPLRTTWVHHKWAIFYCAVSAIGALCYGYDNTYYNGVLAMQEFKNDYGDSLTASAIYIGDLLGAMIAAPLNDRYGRKSTFWLASFCIFIGGICQVADTISSEALLVVGRILIGLGVGQFTVTSLLYIGEVAPLGIRGPALMCFQFLQSWSQLCASAINQGTKSIASSLGYRVPMGGLVILPLIMAALLPFIPESPLWYVLKGRHTEAEQSFRKINQSNPNYDPSEDMATAENAKNVEEEHAEFSSWGALITDPIERRKLIYSAGAMFSQQICGILFFYVYGVVFVQAIGLGDPFLVQLITNIVQIFAVGASIITVNKVRRRTNLMITNLMMLVAFIIIGGVAVKPLTSSTQYVIVVSSFVVVVGFNFGLGPLAYTVAREMAVGPNQNKIMSASIVIFYLTTWVVSFTAPYLYYDAGLGPMVGFVYAGTTCLSILWTWFCVGETAGRSSLEISRFFTERIPVRAWRSHVFSESESSGEMSSEDKGKGMPNGPSTAEHQEFAVQMYATAQFVLVRKLAFSLASCPLGSECPSDISSIGVPDESRPPTTSYGLTNVGVSPLWFSDNLLFNVLLLLAIPAVIPWVIIGGLITNYFVDRKGLRTFSSPGVAGPSSLWRIFHRLRYQHFIVVHEAHETLGTHVRNGPDYVSISDPRAVYDIYGHDANFLKVAWYDGGAGEFLLFQSICAGISTTHIDAFSTMLYGSSLNCLERNSDIVNAETPGRKVYQIPFIQSLLDATHINTVLGMEAGLLPLTRKFFSWHPYKKAGADFDNIILHCTKTRFASKDKDGDISQKLMAKNNGEPVNLLFSELLAECSVMMNAGTETTTAALTNAVYLIYTHPNVLEQLREELDPIIVQNTVPSYDAIGQLSFLQACVEESLRVRPASSIRLPRVVPEGGRVIAGQFVSEGVTVPVPSYTLLRDGEAFKDAETFRSQRWIDGNKEKMLKVHLPFSTEPRACIGRNIAYFEQLMLISSLVPNFDFALASPGHEFRALERFNSNPDELFLFCRLRDI</sequence>
<dbReference type="Gene3D" id="1.10.630.10">
    <property type="entry name" value="Cytochrome P450"/>
    <property type="match status" value="1"/>
</dbReference>
<dbReference type="GO" id="GO:0020037">
    <property type="term" value="F:heme binding"/>
    <property type="evidence" value="ECO:0007669"/>
    <property type="project" value="InterPro"/>
</dbReference>
<name>A0A9Q8T3R7_9PEZI</name>
<dbReference type="GeneID" id="73348235"/>
<feature type="region of interest" description="Disordered" evidence="7">
    <location>
        <begin position="472"/>
        <end position="492"/>
    </location>
</feature>
<dbReference type="InterPro" id="IPR020846">
    <property type="entry name" value="MFS_dom"/>
</dbReference>
<protein>
    <recommendedName>
        <fullName evidence="9">Major facilitator superfamily (MFS) profile domain-containing protein</fullName>
    </recommendedName>
</protein>
<dbReference type="PROSITE" id="PS50850">
    <property type="entry name" value="MFS"/>
    <property type="match status" value="1"/>
</dbReference>
<dbReference type="Gene3D" id="1.20.1250.20">
    <property type="entry name" value="MFS general substrate transporter like domains"/>
    <property type="match status" value="1"/>
</dbReference>
<dbReference type="GO" id="GO:0016020">
    <property type="term" value="C:membrane"/>
    <property type="evidence" value="ECO:0007669"/>
    <property type="project" value="UniProtKB-SubCell"/>
</dbReference>
<feature type="transmembrane region" description="Helical" evidence="8">
    <location>
        <begin position="266"/>
        <end position="288"/>
    </location>
</feature>
<dbReference type="InterPro" id="IPR036259">
    <property type="entry name" value="MFS_trans_sf"/>
</dbReference>